<feature type="region of interest" description="Disordered" evidence="1">
    <location>
        <begin position="1"/>
        <end position="124"/>
    </location>
</feature>
<dbReference type="AlphaFoldDB" id="A0A7J7SPU6"/>
<reference evidence="2 3" key="1">
    <citation type="journal article" date="2020" name="Nature">
        <title>Six reference-quality genomes reveal evolution of bat adaptations.</title>
        <authorList>
            <person name="Jebb D."/>
            <person name="Huang Z."/>
            <person name="Pippel M."/>
            <person name="Hughes G.M."/>
            <person name="Lavrichenko K."/>
            <person name="Devanna P."/>
            <person name="Winkler S."/>
            <person name="Jermiin L.S."/>
            <person name="Skirmuntt E.C."/>
            <person name="Katzourakis A."/>
            <person name="Burkitt-Gray L."/>
            <person name="Ray D.A."/>
            <person name="Sullivan K.A.M."/>
            <person name="Roscito J.G."/>
            <person name="Kirilenko B.M."/>
            <person name="Davalos L.M."/>
            <person name="Corthals A.P."/>
            <person name="Power M.L."/>
            <person name="Jones G."/>
            <person name="Ransome R.D."/>
            <person name="Dechmann D.K.N."/>
            <person name="Locatelli A.G."/>
            <person name="Puechmaille S.J."/>
            <person name="Fedrigo O."/>
            <person name="Jarvis E.D."/>
            <person name="Hiller M."/>
            <person name="Vernes S.C."/>
            <person name="Myers E.W."/>
            <person name="Teeling E.C."/>
        </authorList>
    </citation>
    <scope>NUCLEOTIDE SEQUENCE [LARGE SCALE GENOMIC DNA]</scope>
    <source>
        <strain evidence="2">MMyoMyo1</strain>
        <tissue evidence="2">Flight muscle</tissue>
    </source>
</reference>
<evidence type="ECO:0000256" key="1">
    <source>
        <dbReference type="SAM" id="MobiDB-lite"/>
    </source>
</evidence>
<comment type="caution">
    <text evidence="2">The sequence shown here is derived from an EMBL/GenBank/DDBJ whole genome shotgun (WGS) entry which is preliminary data.</text>
</comment>
<evidence type="ECO:0000313" key="2">
    <source>
        <dbReference type="EMBL" id="KAF6290293.1"/>
    </source>
</evidence>
<protein>
    <submittedName>
        <fullName evidence="2">Uncharacterized protein</fullName>
    </submittedName>
</protein>
<dbReference type="Proteomes" id="UP000527355">
    <property type="component" value="Unassembled WGS sequence"/>
</dbReference>
<accession>A0A7J7SPU6</accession>
<dbReference type="EMBL" id="JABWUV010000018">
    <property type="protein sequence ID" value="KAF6290293.1"/>
    <property type="molecule type" value="Genomic_DNA"/>
</dbReference>
<name>A0A7J7SPU6_MYOMY</name>
<evidence type="ECO:0000313" key="3">
    <source>
        <dbReference type="Proteomes" id="UP000527355"/>
    </source>
</evidence>
<sequence length="124" mass="13247">MGPSARWGAVIVMKRASGRQLRHPPAPASAPARRHHTPRAAAPGPGSDQNRLDNQRPGQARPRLSDQFITSERRAPQIGSGTAAPPPPRASLHSARGGLRRRGAFHLGPARRAGVTTRSNKIKV</sequence>
<gene>
    <name evidence="2" type="ORF">mMyoMyo1_001768</name>
</gene>
<keyword evidence="3" id="KW-1185">Reference proteome</keyword>
<organism evidence="2 3">
    <name type="scientific">Myotis myotis</name>
    <name type="common">Greater mouse-eared bat</name>
    <name type="synonym">Vespertilio myotis</name>
    <dbReference type="NCBI Taxonomy" id="51298"/>
    <lineage>
        <taxon>Eukaryota</taxon>
        <taxon>Metazoa</taxon>
        <taxon>Chordata</taxon>
        <taxon>Craniata</taxon>
        <taxon>Vertebrata</taxon>
        <taxon>Euteleostomi</taxon>
        <taxon>Mammalia</taxon>
        <taxon>Eutheria</taxon>
        <taxon>Laurasiatheria</taxon>
        <taxon>Chiroptera</taxon>
        <taxon>Yangochiroptera</taxon>
        <taxon>Vespertilionidae</taxon>
        <taxon>Myotis</taxon>
    </lineage>
</organism>
<proteinExistence type="predicted"/>